<feature type="region of interest" description="Disordered" evidence="1">
    <location>
        <begin position="262"/>
        <end position="283"/>
    </location>
</feature>
<gene>
    <name evidence="2" type="ORF">PMEA_00009678</name>
</gene>
<sequence length="283" mass="32457">KKLFDELENQCFELDKKSQMALAGDSEENDEKFQAFRAAQLQFTRTAQQFNEKGNYLQELLNLQSLHANVYHACLLYTTTGGDRQTPWKCKGGGNNNVFVLSSITAVQFSHSIAHEDNIIKLCSAVVTKTVELCPSFLSQAREISVKFKQVFKLFAACHFVYDSADYLNDSNIDKLEEDITDFPQFIREKFPDMTITPKLHMLEEHVCPFLRQWHMGLGFYGEQGIEGIHSEFNTQSQHFDHVKEKDTRLLQILVNHHIATSPELAGKAPKPKERNLKRKANE</sequence>
<evidence type="ECO:0000313" key="2">
    <source>
        <dbReference type="EMBL" id="CAH3122547.1"/>
    </source>
</evidence>
<dbReference type="PANTHER" id="PTHR31424">
    <property type="entry name" value="PROTEIN CBG23806"/>
    <property type="match status" value="1"/>
</dbReference>
<reference evidence="2 3" key="1">
    <citation type="submission" date="2022-05" db="EMBL/GenBank/DDBJ databases">
        <authorList>
            <consortium name="Genoscope - CEA"/>
            <person name="William W."/>
        </authorList>
    </citation>
    <scope>NUCLEOTIDE SEQUENCE [LARGE SCALE GENOMIC DNA]</scope>
</reference>
<dbReference type="PANTHER" id="PTHR31424:SF3">
    <property type="entry name" value="RING-TYPE DOMAIN-CONTAINING PROTEIN"/>
    <property type="match status" value="1"/>
</dbReference>
<dbReference type="Proteomes" id="UP001159428">
    <property type="component" value="Unassembled WGS sequence"/>
</dbReference>
<name>A0AAU9WQC9_9CNID</name>
<feature type="non-terminal residue" evidence="2">
    <location>
        <position position="1"/>
    </location>
</feature>
<accession>A0AAU9WQC9</accession>
<keyword evidence="3" id="KW-1185">Reference proteome</keyword>
<dbReference type="EMBL" id="CALNXJ010000019">
    <property type="protein sequence ID" value="CAH3122547.1"/>
    <property type="molecule type" value="Genomic_DNA"/>
</dbReference>
<protein>
    <submittedName>
        <fullName evidence="2">Uncharacterized protein</fullName>
    </submittedName>
</protein>
<organism evidence="2 3">
    <name type="scientific">Pocillopora meandrina</name>
    <dbReference type="NCBI Taxonomy" id="46732"/>
    <lineage>
        <taxon>Eukaryota</taxon>
        <taxon>Metazoa</taxon>
        <taxon>Cnidaria</taxon>
        <taxon>Anthozoa</taxon>
        <taxon>Hexacorallia</taxon>
        <taxon>Scleractinia</taxon>
        <taxon>Astrocoeniina</taxon>
        <taxon>Pocilloporidae</taxon>
        <taxon>Pocillopora</taxon>
    </lineage>
</organism>
<evidence type="ECO:0000256" key="1">
    <source>
        <dbReference type="SAM" id="MobiDB-lite"/>
    </source>
</evidence>
<feature type="compositionally biased region" description="Basic and acidic residues" evidence="1">
    <location>
        <begin position="271"/>
        <end position="283"/>
    </location>
</feature>
<evidence type="ECO:0000313" key="3">
    <source>
        <dbReference type="Proteomes" id="UP001159428"/>
    </source>
</evidence>
<dbReference type="AlphaFoldDB" id="A0AAU9WQC9"/>
<proteinExistence type="predicted"/>
<comment type="caution">
    <text evidence="2">The sequence shown here is derived from an EMBL/GenBank/DDBJ whole genome shotgun (WGS) entry which is preliminary data.</text>
</comment>